<dbReference type="AlphaFoldDB" id="A0A158Q4M5"/>
<keyword evidence="4" id="KW-1185">Reference proteome</keyword>
<dbReference type="Gene3D" id="3.40.50.720">
    <property type="entry name" value="NAD(P)-binding Rossmann-like Domain"/>
    <property type="match status" value="1"/>
</dbReference>
<reference evidence="2 4" key="2">
    <citation type="submission" date="2018-11" db="EMBL/GenBank/DDBJ databases">
        <authorList>
            <consortium name="Pathogen Informatics"/>
        </authorList>
    </citation>
    <scope>NUCLEOTIDE SEQUENCE [LARGE SCALE GENOMIC DNA]</scope>
</reference>
<gene>
    <name evidence="2" type="ORF">DME_LOCUS9018</name>
</gene>
<dbReference type="GO" id="GO:0016491">
    <property type="term" value="F:oxidoreductase activity"/>
    <property type="evidence" value="ECO:0007669"/>
    <property type="project" value="UniProtKB-KW"/>
</dbReference>
<protein>
    <submittedName>
        <fullName evidence="5">SDR family NAD(P)-dependent oxidoreductase</fullName>
    </submittedName>
</protein>
<dbReference type="OrthoDB" id="191139at2759"/>
<keyword evidence="1" id="KW-0560">Oxidoreductase</keyword>
<dbReference type="Proteomes" id="UP000038040">
    <property type="component" value="Unplaced"/>
</dbReference>
<dbReference type="SUPFAM" id="SSF51735">
    <property type="entry name" value="NAD(P)-binding Rossmann-fold domains"/>
    <property type="match status" value="1"/>
</dbReference>
<name>A0A158Q4M5_DRAME</name>
<evidence type="ECO:0000256" key="1">
    <source>
        <dbReference type="ARBA" id="ARBA00023002"/>
    </source>
</evidence>
<sequence length="308" mass="35262">MLYEFYNDRLRSWNLSYFEILINKIKLSNFYKNDEERRRTAIITGSSGTIGRQIVNLLREANFNVIAVSHSSDFVEYEQCDAIHQFFVDFFDFSSVFKLVETIIKEIEQIDLIICNAAIMLNAYKLNDDCIESHFAINLISHAILINQLSPYLIQNSRIIFIASSVAYAGDINETNLDYKKASRCVRLGGKSCRELNRSTDDNETGHSLVCSLHPGCVPSNLYSKVNLICKILIYNILAPFMRTSKLAAAEILATAFDDSLVGGCYYEHLKVVNLRADISFSVRRKLFEEINDIIKKVRIKYSEVKNK</sequence>
<dbReference type="EMBL" id="UYYG01001175">
    <property type="protein sequence ID" value="VDN59045.1"/>
    <property type="molecule type" value="Genomic_DNA"/>
</dbReference>
<dbReference type="PANTHER" id="PTHR43157">
    <property type="entry name" value="PHOSPHATIDYLINOSITOL-GLYCAN BIOSYNTHESIS CLASS F PROTEIN-RELATED"/>
    <property type="match status" value="1"/>
</dbReference>
<evidence type="ECO:0000313" key="4">
    <source>
        <dbReference type="Proteomes" id="UP000274756"/>
    </source>
</evidence>
<proteinExistence type="predicted"/>
<dbReference type="Pfam" id="PF00106">
    <property type="entry name" value="adh_short"/>
    <property type="match status" value="1"/>
</dbReference>
<evidence type="ECO:0000313" key="2">
    <source>
        <dbReference type="EMBL" id="VDN59045.1"/>
    </source>
</evidence>
<dbReference type="PANTHER" id="PTHR43157:SF31">
    <property type="entry name" value="PHOSPHATIDYLINOSITOL-GLYCAN BIOSYNTHESIS CLASS F PROTEIN"/>
    <property type="match status" value="1"/>
</dbReference>
<evidence type="ECO:0000313" key="5">
    <source>
        <dbReference type="WBParaSite" id="DME_0000521901-mRNA-1"/>
    </source>
</evidence>
<dbReference type="STRING" id="318479.A0A158Q4M5"/>
<accession>A0A158Q4M5</accession>
<dbReference type="InterPro" id="IPR036291">
    <property type="entry name" value="NAD(P)-bd_dom_sf"/>
</dbReference>
<evidence type="ECO:0000313" key="3">
    <source>
        <dbReference type="Proteomes" id="UP000038040"/>
    </source>
</evidence>
<dbReference type="Proteomes" id="UP000274756">
    <property type="component" value="Unassembled WGS sequence"/>
</dbReference>
<organism evidence="3 5">
    <name type="scientific">Dracunculus medinensis</name>
    <name type="common">Guinea worm</name>
    <dbReference type="NCBI Taxonomy" id="318479"/>
    <lineage>
        <taxon>Eukaryota</taxon>
        <taxon>Metazoa</taxon>
        <taxon>Ecdysozoa</taxon>
        <taxon>Nematoda</taxon>
        <taxon>Chromadorea</taxon>
        <taxon>Rhabditida</taxon>
        <taxon>Spirurina</taxon>
        <taxon>Dracunculoidea</taxon>
        <taxon>Dracunculidae</taxon>
        <taxon>Dracunculus</taxon>
    </lineage>
</organism>
<dbReference type="WBParaSite" id="DME_0000521901-mRNA-1">
    <property type="protein sequence ID" value="DME_0000521901-mRNA-1"/>
    <property type="gene ID" value="DME_0000521901"/>
</dbReference>
<dbReference type="InterPro" id="IPR002347">
    <property type="entry name" value="SDR_fam"/>
</dbReference>
<reference evidence="5" key="1">
    <citation type="submission" date="2016-04" db="UniProtKB">
        <authorList>
            <consortium name="WormBaseParasite"/>
        </authorList>
    </citation>
    <scope>IDENTIFICATION</scope>
</reference>